<dbReference type="HAMAP" id="MF_01587">
    <property type="entry name" value="DNA_ligase_B"/>
    <property type="match status" value="1"/>
</dbReference>
<keyword evidence="1 7" id="KW-0436">Ligase</keyword>
<keyword evidence="4 7" id="KW-0520">NAD</keyword>
<dbReference type="InterPro" id="IPR018239">
    <property type="entry name" value="DNA_ligase_AS"/>
</dbReference>
<comment type="function">
    <text evidence="7">Catalyzes the formation of phosphodiester linkages between 5'-phosphoryl and 3'-hydroxyl groups in double-stranded DNA using NAD as a coenzyme and as the energy source for the reaction.</text>
</comment>
<name>A0A0K0HG55_SALBC</name>
<evidence type="ECO:0000259" key="8">
    <source>
        <dbReference type="SMART" id="SM00532"/>
    </source>
</evidence>
<evidence type="ECO:0000256" key="5">
    <source>
        <dbReference type="ARBA" id="ARBA00023204"/>
    </source>
</evidence>
<dbReference type="InterPro" id="IPR013839">
    <property type="entry name" value="DNAligase_adenylation"/>
</dbReference>
<evidence type="ECO:0000256" key="6">
    <source>
        <dbReference type="ARBA" id="ARBA00034005"/>
    </source>
</evidence>
<dbReference type="FunFam" id="2.40.50.140:FF:000139">
    <property type="entry name" value="DNA ligase B"/>
    <property type="match status" value="1"/>
</dbReference>
<dbReference type="PANTHER" id="PTHR47810">
    <property type="entry name" value="DNA LIGASE"/>
    <property type="match status" value="1"/>
</dbReference>
<dbReference type="InterPro" id="IPR013840">
    <property type="entry name" value="DNAligase_N"/>
</dbReference>
<gene>
    <name evidence="7" type="primary">ligB</name>
    <name evidence="9" type="ordered locus">SBG_3320</name>
</gene>
<comment type="similarity">
    <text evidence="7">Belongs to the NAD-dependent DNA ligase family. LigB subfamily.</text>
</comment>
<dbReference type="InterPro" id="IPR004150">
    <property type="entry name" value="NAD_DNA_ligase_OB"/>
</dbReference>
<dbReference type="InterPro" id="IPR050326">
    <property type="entry name" value="NAD_dep_DNA_ligaseB"/>
</dbReference>
<evidence type="ECO:0000256" key="2">
    <source>
        <dbReference type="ARBA" id="ARBA00022705"/>
    </source>
</evidence>
<dbReference type="SUPFAM" id="SSF56091">
    <property type="entry name" value="DNA ligase/mRNA capping enzyme, catalytic domain"/>
    <property type="match status" value="1"/>
</dbReference>
<dbReference type="SUPFAM" id="SSF50249">
    <property type="entry name" value="Nucleic acid-binding proteins"/>
    <property type="match status" value="1"/>
</dbReference>
<evidence type="ECO:0000256" key="7">
    <source>
        <dbReference type="HAMAP-Rule" id="MF_01587"/>
    </source>
</evidence>
<feature type="domain" description="NAD-dependent DNA ligase N-terminal" evidence="8">
    <location>
        <begin position="43"/>
        <end position="440"/>
    </location>
</feature>
<dbReference type="SMART" id="SM00532">
    <property type="entry name" value="LIGANc"/>
    <property type="match status" value="1"/>
</dbReference>
<evidence type="ECO:0000256" key="3">
    <source>
        <dbReference type="ARBA" id="ARBA00022763"/>
    </source>
</evidence>
<dbReference type="Gene3D" id="3.30.470.30">
    <property type="entry name" value="DNA ligase/mRNA capping enzyme"/>
    <property type="match status" value="1"/>
</dbReference>
<organism evidence="9 10">
    <name type="scientific">Salmonella bongori (strain ATCC 43975 / DSM 13772 / NCTC 12419)</name>
    <dbReference type="NCBI Taxonomy" id="218493"/>
    <lineage>
        <taxon>Bacteria</taxon>
        <taxon>Pseudomonadati</taxon>
        <taxon>Pseudomonadota</taxon>
        <taxon>Gammaproteobacteria</taxon>
        <taxon>Enterobacterales</taxon>
        <taxon>Enterobacteriaceae</taxon>
        <taxon>Salmonella</taxon>
    </lineage>
</organism>
<keyword evidence="5 7" id="KW-0234">DNA repair</keyword>
<reference evidence="9 10" key="1">
    <citation type="journal article" date="2011" name="PLoS Pathog.">
        <title>Salmonella bongori provides insights into the evolution of the Salmonellae.</title>
        <authorList>
            <person name="Fookes M."/>
            <person name="Schroeder G.N."/>
            <person name="Langridge G.C."/>
            <person name="Blondel C.J."/>
            <person name="Mammina C."/>
            <person name="Connor T.R."/>
            <person name="Seth-Smith H."/>
            <person name="Vernikos G.S."/>
            <person name="Robinson K.S."/>
            <person name="Sanders M."/>
            <person name="Petty N.K."/>
            <person name="Kingsley R.A."/>
            <person name="Baumler A.J."/>
            <person name="Nuccio S.P."/>
            <person name="Contreras I."/>
            <person name="Santiviago C.A."/>
            <person name="Maskell D."/>
            <person name="Barrow P."/>
            <person name="Humphrey T."/>
            <person name="Nastasi A."/>
            <person name="Roberts M."/>
            <person name="Frankel G."/>
            <person name="Parkhill J."/>
            <person name="Dougan G."/>
            <person name="Thomson N.R."/>
        </authorList>
    </citation>
    <scope>NUCLEOTIDE SEQUENCE [LARGE SCALE GENOMIC DNA]</scope>
    <source>
        <strain evidence="10">ATCC 43975 / DSM 13772 / NCTC 12419</strain>
    </source>
</reference>
<dbReference type="InterPro" id="IPR020923">
    <property type="entry name" value="DNA_ligase_B"/>
</dbReference>
<evidence type="ECO:0000313" key="10">
    <source>
        <dbReference type="Proteomes" id="UP000000289"/>
    </source>
</evidence>
<dbReference type="EC" id="6.5.1.2" evidence="7"/>
<dbReference type="InterPro" id="IPR012340">
    <property type="entry name" value="NA-bd_OB-fold"/>
</dbReference>
<dbReference type="AlphaFoldDB" id="A0A0K0HG55"/>
<dbReference type="Gene3D" id="2.40.50.140">
    <property type="entry name" value="Nucleic acid-binding proteins"/>
    <property type="match status" value="1"/>
</dbReference>
<dbReference type="EMBL" id="FR877557">
    <property type="protein sequence ID" value="CCC32371.1"/>
    <property type="molecule type" value="Genomic_DNA"/>
</dbReference>
<evidence type="ECO:0000313" key="9">
    <source>
        <dbReference type="EMBL" id="CCC32371.1"/>
    </source>
</evidence>
<dbReference type="KEGG" id="sbg:SBG_3320"/>
<dbReference type="FunFam" id="1.10.287.610:FF:000003">
    <property type="entry name" value="DNA ligase B"/>
    <property type="match status" value="1"/>
</dbReference>
<keyword evidence="3 7" id="KW-0227">DNA damage</keyword>
<dbReference type="PROSITE" id="PS01055">
    <property type="entry name" value="DNA_LIGASE_N1"/>
    <property type="match status" value="1"/>
</dbReference>
<dbReference type="SUPFAM" id="SSF47781">
    <property type="entry name" value="RuvA domain 2-like"/>
    <property type="match status" value="1"/>
</dbReference>
<proteinExistence type="inferred from homology"/>
<protein>
    <recommendedName>
        <fullName evidence="7">DNA ligase B</fullName>
        <ecNumber evidence="7">6.5.1.2</ecNumber>
    </recommendedName>
    <alternativeName>
        <fullName evidence="7">Polydeoxyribonucleotide synthase [NAD(+)] B</fullName>
    </alternativeName>
</protein>
<sequence>MTRYTCRQSTREVVMKLWKSMAWGMLLWHAQSGAVCPDWPSARATEEISRLQQQLTDWNDIYWKQGVSAVDDSVYDQLSARLVQWQRCVGDDVSPEQGLPPISGATAHPVAHTGVRKLADRQALAQWMRGRSGLWVQPKVDGVAVTLVYQNGKLTRAISRGNGLQGEDWTQKIYHIPAIPQTTRGALANAVLQGEIFLQREGHIQQRMGGMNARSKVAGMLMRQDNAPALNSLGIFIWAWPDGPTTMSERLNQLTKAGFSLTQKYSRAVKSADDVEQARQLWLTSALPFVTDGVVIRMAKEPASHHWQPGQGDWLAAWKYPPVAQVAQVSAIQFSVGKSGKIAVVASLVPVMLDDKRVQRVNIGSVKRWQAWDIAPGDQILVSLAGQGIPRLDEVVWRSRERSKPVPPGHDFNSLTCFYASAACQEQFISRLVWLGSRSVLGLDGMGEARWRALHQTHRFEHIFSWLALTPAQIASTPGFAKEKSEQIWRQFNLARRQPFSRWIMAMDIPLTQAALQASGVRSWEQLLTQTKQHWRQLPATGERRVGKIIAWQDNPQINALSRWLATQRIPGFGP</sequence>
<dbReference type="GO" id="GO:0006260">
    <property type="term" value="P:DNA replication"/>
    <property type="evidence" value="ECO:0007669"/>
    <property type="project" value="UniProtKB-KW"/>
</dbReference>
<dbReference type="Gene3D" id="1.10.287.610">
    <property type="entry name" value="Helix hairpin bin"/>
    <property type="match status" value="1"/>
</dbReference>
<dbReference type="Proteomes" id="UP000000289">
    <property type="component" value="Chromosome"/>
</dbReference>
<evidence type="ECO:0000256" key="1">
    <source>
        <dbReference type="ARBA" id="ARBA00022598"/>
    </source>
</evidence>
<dbReference type="PANTHER" id="PTHR47810:SF1">
    <property type="entry name" value="DNA LIGASE B"/>
    <property type="match status" value="1"/>
</dbReference>
<dbReference type="GO" id="GO:0003911">
    <property type="term" value="F:DNA ligase (NAD+) activity"/>
    <property type="evidence" value="ECO:0007669"/>
    <property type="project" value="UniProtKB-UniRule"/>
</dbReference>
<dbReference type="InterPro" id="IPR010994">
    <property type="entry name" value="RuvA_2-like"/>
</dbReference>
<accession>A0A0K0HG55</accession>
<evidence type="ECO:0000256" key="4">
    <source>
        <dbReference type="ARBA" id="ARBA00023027"/>
    </source>
</evidence>
<comment type="catalytic activity">
    <reaction evidence="6 7">
        <text>NAD(+) + (deoxyribonucleotide)n-3'-hydroxyl + 5'-phospho-(deoxyribonucleotide)m = (deoxyribonucleotide)n+m + AMP + beta-nicotinamide D-nucleotide.</text>
        <dbReference type="EC" id="6.5.1.2"/>
    </reaction>
</comment>
<dbReference type="Pfam" id="PF03120">
    <property type="entry name" value="OB_DNA_ligase"/>
    <property type="match status" value="1"/>
</dbReference>
<feature type="active site" description="N6-AMP-lysine intermediate" evidence="7">
    <location>
        <position position="139"/>
    </location>
</feature>
<dbReference type="eggNOG" id="COG0272">
    <property type="taxonomic scope" value="Bacteria"/>
</dbReference>
<dbReference type="Pfam" id="PF01653">
    <property type="entry name" value="DNA_ligase_aden"/>
    <property type="match status" value="1"/>
</dbReference>
<keyword evidence="2 7" id="KW-0235">DNA replication</keyword>
<dbReference type="NCBIfam" id="NF005987">
    <property type="entry name" value="PRK08097.1"/>
    <property type="match status" value="1"/>
</dbReference>
<dbReference type="FunFam" id="3.30.470.30:FF:000007">
    <property type="entry name" value="DNA ligase B"/>
    <property type="match status" value="1"/>
</dbReference>
<dbReference type="GO" id="GO:0006281">
    <property type="term" value="P:DNA repair"/>
    <property type="evidence" value="ECO:0007669"/>
    <property type="project" value="UniProtKB-KW"/>
</dbReference>